<dbReference type="InterPro" id="IPR019613">
    <property type="entry name" value="DUF4198"/>
</dbReference>
<dbReference type="AlphaFoldDB" id="C6BZX8"/>
<evidence type="ECO:0000313" key="3">
    <source>
        <dbReference type="Proteomes" id="UP000002601"/>
    </source>
</evidence>
<dbReference type="eggNOG" id="COG5266">
    <property type="taxonomic scope" value="Bacteria"/>
</dbReference>
<organism evidence="2 3">
    <name type="scientific">Maridesulfovibrio salexigens (strain ATCC 14822 / DSM 2638 / NCIMB 8403 / VKM B-1763)</name>
    <name type="common">Desulfovibrio salexigens</name>
    <dbReference type="NCBI Taxonomy" id="526222"/>
    <lineage>
        <taxon>Bacteria</taxon>
        <taxon>Pseudomonadati</taxon>
        <taxon>Thermodesulfobacteriota</taxon>
        <taxon>Desulfovibrionia</taxon>
        <taxon>Desulfovibrionales</taxon>
        <taxon>Desulfovibrionaceae</taxon>
        <taxon>Maridesulfovibrio</taxon>
    </lineage>
</organism>
<dbReference type="Proteomes" id="UP000002601">
    <property type="component" value="Chromosome"/>
</dbReference>
<gene>
    <name evidence="2" type="ordered locus">Desal_0970</name>
</gene>
<protein>
    <recommendedName>
        <fullName evidence="4">DUF4198 domain-containing protein</fullName>
    </recommendedName>
</protein>
<evidence type="ECO:0000256" key="1">
    <source>
        <dbReference type="SAM" id="SignalP"/>
    </source>
</evidence>
<name>C6BZX8_MARSD</name>
<dbReference type="STRING" id="526222.Desal_0970"/>
<evidence type="ECO:0000313" key="2">
    <source>
        <dbReference type="EMBL" id="ACS79035.1"/>
    </source>
</evidence>
<keyword evidence="3" id="KW-1185">Reference proteome</keyword>
<dbReference type="RefSeq" id="WP_015850854.1">
    <property type="nucleotide sequence ID" value="NC_012881.1"/>
</dbReference>
<dbReference type="OrthoDB" id="5414589at2"/>
<accession>C6BZX8</accession>
<sequence>MLKKLLSLIMVFTIFVPAASSAHSLYLQAGRYHVSEGKKSPLFFCYGHHVPVDDAVRMKKINHITVQQPDGKSYNIKLRDEKSLHSYLVNYAIPGTYVLTAATNPGHFTTWLDKKGRKRHSIKPMSSVKDRASEIVSSLRSSQWTKTYVVCENPSAEFPAIVGMPMELVPAKDVSMLRKGDVLEMQVYVDGKPYQGEGYWDATYNGFSTQAEDMYIQRQQINDGKIKLPIDVSGRWFVRFFTKKKPMKESPDFMQEKKTATLVFEVPNERKRPKVDSH</sequence>
<dbReference type="Pfam" id="PF10670">
    <property type="entry name" value="DUF4198"/>
    <property type="match status" value="1"/>
</dbReference>
<feature type="signal peptide" evidence="1">
    <location>
        <begin position="1"/>
        <end position="22"/>
    </location>
</feature>
<proteinExistence type="predicted"/>
<evidence type="ECO:0008006" key="4">
    <source>
        <dbReference type="Google" id="ProtNLM"/>
    </source>
</evidence>
<dbReference type="KEGG" id="dsa:Desal_0970"/>
<dbReference type="EMBL" id="CP001649">
    <property type="protein sequence ID" value="ACS79035.1"/>
    <property type="molecule type" value="Genomic_DNA"/>
</dbReference>
<feature type="chain" id="PRO_5002962849" description="DUF4198 domain-containing protein" evidence="1">
    <location>
        <begin position="23"/>
        <end position="278"/>
    </location>
</feature>
<keyword evidence="1" id="KW-0732">Signal</keyword>
<reference evidence="2 3" key="1">
    <citation type="submission" date="2009-06" db="EMBL/GenBank/DDBJ databases">
        <title>Complete sequence of Desulfovibrio salexigens DSM 2638.</title>
        <authorList>
            <consortium name="US DOE Joint Genome Institute"/>
            <person name="Lucas S."/>
            <person name="Copeland A."/>
            <person name="Lapidus A."/>
            <person name="Glavina del Rio T."/>
            <person name="Tice H."/>
            <person name="Bruce D."/>
            <person name="Goodwin L."/>
            <person name="Pitluck S."/>
            <person name="Munk A.C."/>
            <person name="Brettin T."/>
            <person name="Detter J.C."/>
            <person name="Han C."/>
            <person name="Tapia R."/>
            <person name="Larimer F."/>
            <person name="Land M."/>
            <person name="Hauser L."/>
            <person name="Kyrpides N."/>
            <person name="Anderson I."/>
            <person name="Wall J.D."/>
            <person name="Arkin A.P."/>
            <person name="Dehal P."/>
            <person name="Chivian D."/>
            <person name="Giles B."/>
            <person name="Hazen T.C."/>
        </authorList>
    </citation>
    <scope>NUCLEOTIDE SEQUENCE [LARGE SCALE GENOMIC DNA]</scope>
    <source>
        <strain evidence="3">ATCC 14822 / DSM 2638 / NCIMB 8403 / VKM B-1763</strain>
    </source>
</reference>
<dbReference type="HOGENOM" id="CLU_1000124_0_0_7"/>